<proteinExistence type="predicted"/>
<dbReference type="AlphaFoldDB" id="A0AAW0QH87"/>
<dbReference type="Proteomes" id="UP001392437">
    <property type="component" value="Unassembled WGS sequence"/>
</dbReference>
<reference evidence="1 2" key="1">
    <citation type="submission" date="2023-01" db="EMBL/GenBank/DDBJ databases">
        <title>Analysis of 21 Apiospora genomes using comparative genomics revels a genus with tremendous synthesis potential of carbohydrate active enzymes and secondary metabolites.</title>
        <authorList>
            <person name="Sorensen T."/>
        </authorList>
    </citation>
    <scope>NUCLEOTIDE SEQUENCE [LARGE SCALE GENOMIC DNA]</scope>
    <source>
        <strain evidence="1 2">CBS 117206</strain>
    </source>
</reference>
<name>A0AAW0QH87_9PEZI</name>
<evidence type="ECO:0000313" key="2">
    <source>
        <dbReference type="Proteomes" id="UP001392437"/>
    </source>
</evidence>
<keyword evidence="2" id="KW-1185">Reference proteome</keyword>
<dbReference type="EMBL" id="JAQQWP010000009">
    <property type="protein sequence ID" value="KAK8099852.1"/>
    <property type="molecule type" value="Genomic_DNA"/>
</dbReference>
<sequence length="137" mass="15046">MVQRDNITDVDITIRFKHRTCTVFLFVDPMSTFADVSSELLEVLQERFPDGITSPVDDRAATALPEDASQIAYAVPRSAADPAQGWKPLKAAAADTPVAKGLKNGAMVAFAFPDEDGEVDFEVDFPTYDDDEVEEEM</sequence>
<evidence type="ECO:0000313" key="1">
    <source>
        <dbReference type="EMBL" id="KAK8099852.1"/>
    </source>
</evidence>
<protein>
    <submittedName>
        <fullName evidence="1">Uncharacterized protein</fullName>
    </submittedName>
</protein>
<organism evidence="1 2">
    <name type="scientific">Apiospora kogelbergensis</name>
    <dbReference type="NCBI Taxonomy" id="1337665"/>
    <lineage>
        <taxon>Eukaryota</taxon>
        <taxon>Fungi</taxon>
        <taxon>Dikarya</taxon>
        <taxon>Ascomycota</taxon>
        <taxon>Pezizomycotina</taxon>
        <taxon>Sordariomycetes</taxon>
        <taxon>Xylariomycetidae</taxon>
        <taxon>Amphisphaeriales</taxon>
        <taxon>Apiosporaceae</taxon>
        <taxon>Apiospora</taxon>
    </lineage>
</organism>
<comment type="caution">
    <text evidence="1">The sequence shown here is derived from an EMBL/GenBank/DDBJ whole genome shotgun (WGS) entry which is preliminary data.</text>
</comment>
<gene>
    <name evidence="1" type="ORF">PG999_010226</name>
</gene>
<accession>A0AAW0QH87</accession>